<dbReference type="AlphaFoldDB" id="A0A9P4GCV4"/>
<protein>
    <submittedName>
        <fullName evidence="3">Uncharacterized protein</fullName>
    </submittedName>
</protein>
<feature type="compositionally biased region" description="Basic and acidic residues" evidence="1">
    <location>
        <begin position="216"/>
        <end position="226"/>
    </location>
</feature>
<sequence length="268" mass="29957">MAVIWGLDLREIQWGKFKNSYMWNNEYHMRRTKFIIYQLAMIFCVVSESLGTAALSDYVDQQKFVAKQNPNATVHNNNFVGIASFNIFVGIYVATIFGSAFFFDLFWPERRESSAVKLAWRICSIIACVLTLACALAYTDIVAKESAYVSGANARETQRLLALYGGSPMRYRDNGRAIASVVFLWPGMVFTFVSTYLLWHSLAHIDAYGPKSAHARTRDDVSKPVGEKPASLAESTTDGTMLTQPGQTHAKPQGSHDRNEPANQYVGV</sequence>
<feature type="transmembrane region" description="Helical" evidence="2">
    <location>
        <begin position="118"/>
        <end position="138"/>
    </location>
</feature>
<evidence type="ECO:0000313" key="3">
    <source>
        <dbReference type="EMBL" id="KAF1843196.1"/>
    </source>
</evidence>
<dbReference type="EMBL" id="ML976617">
    <property type="protein sequence ID" value="KAF1843196.1"/>
    <property type="molecule type" value="Genomic_DNA"/>
</dbReference>
<proteinExistence type="predicted"/>
<dbReference type="Proteomes" id="UP000800039">
    <property type="component" value="Unassembled WGS sequence"/>
</dbReference>
<feature type="transmembrane region" description="Helical" evidence="2">
    <location>
        <begin position="177"/>
        <end position="199"/>
    </location>
</feature>
<reference evidence="3" key="1">
    <citation type="submission" date="2020-01" db="EMBL/GenBank/DDBJ databases">
        <authorList>
            <consortium name="DOE Joint Genome Institute"/>
            <person name="Haridas S."/>
            <person name="Albert R."/>
            <person name="Binder M."/>
            <person name="Bloem J."/>
            <person name="Labutti K."/>
            <person name="Salamov A."/>
            <person name="Andreopoulos B."/>
            <person name="Baker S.E."/>
            <person name="Barry K."/>
            <person name="Bills G."/>
            <person name="Bluhm B.H."/>
            <person name="Cannon C."/>
            <person name="Castanera R."/>
            <person name="Culley D.E."/>
            <person name="Daum C."/>
            <person name="Ezra D."/>
            <person name="Gonzalez J.B."/>
            <person name="Henrissat B."/>
            <person name="Kuo A."/>
            <person name="Liang C."/>
            <person name="Lipzen A."/>
            <person name="Lutzoni F."/>
            <person name="Magnuson J."/>
            <person name="Mondo S."/>
            <person name="Nolan M."/>
            <person name="Ohm R."/>
            <person name="Pangilinan J."/>
            <person name="Park H.-J."/>
            <person name="Ramirez L."/>
            <person name="Alfaro M."/>
            <person name="Sun H."/>
            <person name="Tritt A."/>
            <person name="Yoshinaga Y."/>
            <person name="Zwiers L.-H."/>
            <person name="Turgeon B.G."/>
            <person name="Goodwin S.B."/>
            <person name="Spatafora J.W."/>
            <person name="Crous P.W."/>
            <person name="Grigoriev I.V."/>
        </authorList>
    </citation>
    <scope>NUCLEOTIDE SEQUENCE</scope>
    <source>
        <strain evidence="3">CBS 394.84</strain>
    </source>
</reference>
<keyword evidence="2" id="KW-0812">Transmembrane</keyword>
<dbReference type="GeneID" id="63850960"/>
<feature type="transmembrane region" description="Helical" evidence="2">
    <location>
        <begin position="79"/>
        <end position="106"/>
    </location>
</feature>
<feature type="compositionally biased region" description="Polar residues" evidence="1">
    <location>
        <begin position="233"/>
        <end position="247"/>
    </location>
</feature>
<dbReference type="OrthoDB" id="3596006at2759"/>
<evidence type="ECO:0000313" key="4">
    <source>
        <dbReference type="Proteomes" id="UP000800039"/>
    </source>
</evidence>
<name>A0A9P4GCV4_9PLEO</name>
<keyword evidence="4" id="KW-1185">Reference proteome</keyword>
<keyword evidence="2" id="KW-0472">Membrane</keyword>
<feature type="region of interest" description="Disordered" evidence="1">
    <location>
        <begin position="216"/>
        <end position="268"/>
    </location>
</feature>
<dbReference type="RefSeq" id="XP_040785759.1">
    <property type="nucleotide sequence ID" value="XM_040933709.1"/>
</dbReference>
<comment type="caution">
    <text evidence="3">The sequence shown here is derived from an EMBL/GenBank/DDBJ whole genome shotgun (WGS) entry which is preliminary data.</text>
</comment>
<organism evidence="3 4">
    <name type="scientific">Cucurbitaria berberidis CBS 394.84</name>
    <dbReference type="NCBI Taxonomy" id="1168544"/>
    <lineage>
        <taxon>Eukaryota</taxon>
        <taxon>Fungi</taxon>
        <taxon>Dikarya</taxon>
        <taxon>Ascomycota</taxon>
        <taxon>Pezizomycotina</taxon>
        <taxon>Dothideomycetes</taxon>
        <taxon>Pleosporomycetidae</taxon>
        <taxon>Pleosporales</taxon>
        <taxon>Pleosporineae</taxon>
        <taxon>Cucurbitariaceae</taxon>
        <taxon>Cucurbitaria</taxon>
    </lineage>
</organism>
<evidence type="ECO:0000256" key="1">
    <source>
        <dbReference type="SAM" id="MobiDB-lite"/>
    </source>
</evidence>
<accession>A0A9P4GCV4</accession>
<gene>
    <name evidence="3" type="ORF">K460DRAFT_368111</name>
</gene>
<evidence type="ECO:0000256" key="2">
    <source>
        <dbReference type="SAM" id="Phobius"/>
    </source>
</evidence>
<keyword evidence="2" id="KW-1133">Transmembrane helix</keyword>
<feature type="transmembrane region" description="Helical" evidence="2">
    <location>
        <begin position="34"/>
        <end position="59"/>
    </location>
</feature>